<dbReference type="GeneID" id="63935465"/>
<dbReference type="RefSeq" id="WP_002468657.1">
    <property type="nucleotide sequence ID" value="NZ_CP066042.1"/>
</dbReference>
<gene>
    <name evidence="2" type="ORF">NCTC11807_02681</name>
</gene>
<keyword evidence="1" id="KW-0175">Coiled coil</keyword>
<reference evidence="2 3" key="1">
    <citation type="submission" date="2018-06" db="EMBL/GenBank/DDBJ databases">
        <authorList>
            <consortium name="Pathogen Informatics"/>
            <person name="Doyle S."/>
        </authorList>
    </citation>
    <scope>NUCLEOTIDE SEQUENCE [LARGE SCALE GENOMIC DNA]</scope>
    <source>
        <strain evidence="2 3">NCTC11807</strain>
    </source>
</reference>
<sequence>MKKLKYQIHEIKDEVVSADLTSKLSALRNLVADEMERAEKYKKMLVASNDQVATYTANESIQNHFVCLAVINSIFTDVSSMIEQVEHHYNNAMEELKRASSDVNSLATKSDNA</sequence>
<evidence type="ECO:0000313" key="3">
    <source>
        <dbReference type="Proteomes" id="UP000255425"/>
    </source>
</evidence>
<feature type="coiled-coil region" evidence="1">
    <location>
        <begin position="82"/>
        <end position="109"/>
    </location>
</feature>
<accession>A0A380H955</accession>
<evidence type="ECO:0000256" key="1">
    <source>
        <dbReference type="SAM" id="Coils"/>
    </source>
</evidence>
<keyword evidence="3" id="KW-1185">Reference proteome</keyword>
<organism evidence="2 3">
    <name type="scientific">Staphylococcus saccharolyticus</name>
    <dbReference type="NCBI Taxonomy" id="33028"/>
    <lineage>
        <taxon>Bacteria</taxon>
        <taxon>Bacillati</taxon>
        <taxon>Bacillota</taxon>
        <taxon>Bacilli</taxon>
        <taxon>Bacillales</taxon>
        <taxon>Staphylococcaceae</taxon>
        <taxon>Staphylococcus</taxon>
    </lineage>
</organism>
<name>A0A380H955_9STAP</name>
<dbReference type="EMBL" id="UHDZ01000001">
    <property type="protein sequence ID" value="SUM74599.1"/>
    <property type="molecule type" value="Genomic_DNA"/>
</dbReference>
<proteinExistence type="predicted"/>
<protein>
    <submittedName>
        <fullName evidence="2">Uncharacterized protein</fullName>
    </submittedName>
</protein>
<dbReference type="AlphaFoldDB" id="A0A380H955"/>
<dbReference type="Proteomes" id="UP000255425">
    <property type="component" value="Unassembled WGS sequence"/>
</dbReference>
<evidence type="ECO:0000313" key="2">
    <source>
        <dbReference type="EMBL" id="SUM74599.1"/>
    </source>
</evidence>